<organism evidence="1 2">
    <name type="scientific">Cardiosporidium cionae</name>
    <dbReference type="NCBI Taxonomy" id="476202"/>
    <lineage>
        <taxon>Eukaryota</taxon>
        <taxon>Sar</taxon>
        <taxon>Alveolata</taxon>
        <taxon>Apicomplexa</taxon>
        <taxon>Aconoidasida</taxon>
        <taxon>Nephromycida</taxon>
        <taxon>Cardiosporidium</taxon>
    </lineage>
</organism>
<reference evidence="1 2" key="1">
    <citation type="journal article" date="2020" name="bioRxiv">
        <title>Metabolic contributions of an alphaproteobacterial endosymbiont in the apicomplexan Cardiosporidium cionae.</title>
        <authorList>
            <person name="Hunter E.S."/>
            <person name="Paight C.J."/>
            <person name="Lane C.E."/>
        </authorList>
    </citation>
    <scope>NUCLEOTIDE SEQUENCE [LARGE SCALE GENOMIC DNA]</scope>
    <source>
        <strain evidence="1">ESH_2018</strain>
    </source>
</reference>
<evidence type="ECO:0000313" key="2">
    <source>
        <dbReference type="Proteomes" id="UP000823046"/>
    </source>
</evidence>
<dbReference type="PROSITE" id="PS51257">
    <property type="entry name" value="PROKAR_LIPOPROTEIN"/>
    <property type="match status" value="1"/>
</dbReference>
<protein>
    <submittedName>
        <fullName evidence="1">Uncharacterized protein</fullName>
    </submittedName>
</protein>
<comment type="caution">
    <text evidence="1">The sequence shown here is derived from an EMBL/GenBank/DDBJ whole genome shotgun (WGS) entry which is preliminary data.</text>
</comment>
<dbReference type="EMBL" id="JADAQX010000323">
    <property type="protein sequence ID" value="KAF8820695.1"/>
    <property type="molecule type" value="Genomic_DNA"/>
</dbReference>
<sequence length="255" mass="29548">MSSFTRNILTGSVCVASACLWDKYRRRMEMTHMAFSSEFRLIKWILSQETHFKNAAECFRYHFLTAAAPPLHTTDYPYKSTQHLNINNFRNHYLNTLVLCQDDTPKLRNAKHDPQCWKEEIMTGFKRSERQIRAMCYIWQQYVQSRVKGHLDESQIKAMLLTIAKHTLIGEDPILTSEDDDTCVRWFGDIDSDGYPILTIDGHFSWVTKLLAYLFADDQTLGMLRSAVHGSPEETTPSKMACGNRNCIRIDHISV</sequence>
<evidence type="ECO:0000313" key="1">
    <source>
        <dbReference type="EMBL" id="KAF8820695.1"/>
    </source>
</evidence>
<name>A0ABQ7J9Q1_9APIC</name>
<dbReference type="Proteomes" id="UP000823046">
    <property type="component" value="Unassembled WGS sequence"/>
</dbReference>
<gene>
    <name evidence="1" type="ORF">IE077_002915</name>
</gene>
<keyword evidence="2" id="KW-1185">Reference proteome</keyword>
<proteinExistence type="predicted"/>
<accession>A0ABQ7J9Q1</accession>